<dbReference type="InterPro" id="IPR042187">
    <property type="entry name" value="Flagellin_C_sub2"/>
</dbReference>
<evidence type="ECO:0000256" key="4">
    <source>
        <dbReference type="RuleBase" id="RU362073"/>
    </source>
</evidence>
<dbReference type="PANTHER" id="PTHR42792:SF2">
    <property type="entry name" value="FLAGELLIN"/>
    <property type="match status" value="1"/>
</dbReference>
<evidence type="ECO:0000313" key="8">
    <source>
        <dbReference type="Proteomes" id="UP001082703"/>
    </source>
</evidence>
<name>A0ABT4BTF1_9FIRM</name>
<evidence type="ECO:0000256" key="3">
    <source>
        <dbReference type="ARBA" id="ARBA00023143"/>
    </source>
</evidence>
<comment type="function">
    <text evidence="4">Flagellin is the subunit protein which polymerizes to form the filaments of bacterial flagella.</text>
</comment>
<dbReference type="EMBL" id="JAPOHA010000004">
    <property type="protein sequence ID" value="MCY1713605.1"/>
    <property type="molecule type" value="Genomic_DNA"/>
</dbReference>
<sequence>MRIQHNLSAMFALRQFAIHQKLCERSILRLSSGYRINSAADDPAGLAVSEKMRSQIRGLGAARNNTQDGISLIQTAEGNLNEVHSILDRMMELATQSANGTYQNETDRKFSEKEFDALRNEIDRIANTTQFNGQYLLNGNFAKKEGPKPGGLTLQVGADGSAASRFTTYLPNMGAAALGIADVSILTQEDARKAMESIKKAIDNVSEARADMGAAQSALEHTLSCIDTMSENLTSAESRIRDVDMAAEMMELAKQNVLMQASLAMLAQANQQPQLILKLLDSCYVKHDK</sequence>
<dbReference type="Proteomes" id="UP001082703">
    <property type="component" value="Unassembled WGS sequence"/>
</dbReference>
<proteinExistence type="inferred from homology"/>
<dbReference type="Gene3D" id="1.20.1330.10">
    <property type="entry name" value="f41 fragment of flagellin, N-terminal domain"/>
    <property type="match status" value="1"/>
</dbReference>
<organism evidence="7 8">
    <name type="scientific">Caproiciproducens galactitolivorans</name>
    <dbReference type="NCBI Taxonomy" id="642589"/>
    <lineage>
        <taxon>Bacteria</taxon>
        <taxon>Bacillati</taxon>
        <taxon>Bacillota</taxon>
        <taxon>Clostridia</taxon>
        <taxon>Eubacteriales</taxon>
        <taxon>Acutalibacteraceae</taxon>
        <taxon>Caproiciproducens</taxon>
    </lineage>
</organism>
<dbReference type="SUPFAM" id="SSF64518">
    <property type="entry name" value="Phase 1 flagellin"/>
    <property type="match status" value="1"/>
</dbReference>
<comment type="subcellular location">
    <subcellularLocation>
        <location evidence="4">Secreted</location>
    </subcellularLocation>
    <subcellularLocation>
        <location evidence="4">Bacterial flagellum</location>
    </subcellularLocation>
</comment>
<comment type="caution">
    <text evidence="7">The sequence shown here is derived from an EMBL/GenBank/DDBJ whole genome shotgun (WGS) entry which is preliminary data.</text>
</comment>
<dbReference type="InterPro" id="IPR001029">
    <property type="entry name" value="Flagellin_N"/>
</dbReference>
<dbReference type="Pfam" id="PF00669">
    <property type="entry name" value="Flagellin_N"/>
    <property type="match status" value="1"/>
</dbReference>
<feature type="domain" description="Flagellin N-terminal" evidence="5">
    <location>
        <begin position="3"/>
        <end position="141"/>
    </location>
</feature>
<dbReference type="PRINTS" id="PR00207">
    <property type="entry name" value="FLAGELLIN"/>
</dbReference>
<dbReference type="PANTHER" id="PTHR42792">
    <property type="entry name" value="FLAGELLIN"/>
    <property type="match status" value="1"/>
</dbReference>
<dbReference type="InterPro" id="IPR001492">
    <property type="entry name" value="Flagellin"/>
</dbReference>
<dbReference type="Gene3D" id="6.10.10.10">
    <property type="entry name" value="Flagellar export chaperone, C-terminal domain"/>
    <property type="match status" value="1"/>
</dbReference>
<dbReference type="Pfam" id="PF00700">
    <property type="entry name" value="Flagellin_C"/>
    <property type="match status" value="1"/>
</dbReference>
<keyword evidence="7" id="KW-0966">Cell projection</keyword>
<evidence type="ECO:0000259" key="6">
    <source>
        <dbReference type="Pfam" id="PF00700"/>
    </source>
</evidence>
<keyword evidence="8" id="KW-1185">Reference proteome</keyword>
<protein>
    <recommendedName>
        <fullName evidence="2 4">Flagellin</fullName>
    </recommendedName>
</protein>
<keyword evidence="7" id="KW-0282">Flagellum</keyword>
<feature type="domain" description="Flagellin C-terminal" evidence="6">
    <location>
        <begin position="195"/>
        <end position="280"/>
    </location>
</feature>
<dbReference type="RefSeq" id="WP_268057630.1">
    <property type="nucleotide sequence ID" value="NZ_JAPOHA010000004.1"/>
</dbReference>
<comment type="similarity">
    <text evidence="1 4">Belongs to the bacterial flagellin family.</text>
</comment>
<keyword evidence="4" id="KW-0964">Secreted</keyword>
<keyword evidence="3 4" id="KW-0975">Bacterial flagellum</keyword>
<evidence type="ECO:0000256" key="2">
    <source>
        <dbReference type="ARBA" id="ARBA00020110"/>
    </source>
</evidence>
<dbReference type="InterPro" id="IPR046358">
    <property type="entry name" value="Flagellin_C"/>
</dbReference>
<accession>A0ABT4BTF1</accession>
<evidence type="ECO:0000313" key="7">
    <source>
        <dbReference type="EMBL" id="MCY1713605.1"/>
    </source>
</evidence>
<keyword evidence="7" id="KW-0969">Cilium</keyword>
<gene>
    <name evidence="7" type="ORF">OUY18_04975</name>
</gene>
<evidence type="ECO:0000256" key="1">
    <source>
        <dbReference type="ARBA" id="ARBA00005709"/>
    </source>
</evidence>
<evidence type="ECO:0000259" key="5">
    <source>
        <dbReference type="Pfam" id="PF00669"/>
    </source>
</evidence>
<reference evidence="7 8" key="1">
    <citation type="submission" date="2022-11" db="EMBL/GenBank/DDBJ databases">
        <authorList>
            <person name="Caiyu Z."/>
        </authorList>
    </citation>
    <scope>NUCLEOTIDE SEQUENCE [LARGE SCALE GENOMIC DNA]</scope>
    <source>
        <strain evidence="7 8">YR-4</strain>
    </source>
</reference>